<feature type="transmembrane region" description="Helical" evidence="8">
    <location>
        <begin position="302"/>
        <end position="321"/>
    </location>
</feature>
<name>A0A9X4AKN7_9BACI</name>
<dbReference type="Pfam" id="PF03845">
    <property type="entry name" value="Spore_permease"/>
    <property type="match status" value="1"/>
</dbReference>
<evidence type="ECO:0000256" key="1">
    <source>
        <dbReference type="ARBA" id="ARBA00004141"/>
    </source>
</evidence>
<evidence type="ECO:0000256" key="8">
    <source>
        <dbReference type="SAM" id="Phobius"/>
    </source>
</evidence>
<dbReference type="PANTHER" id="PTHR34975">
    <property type="entry name" value="SPORE GERMINATION PROTEIN A2"/>
    <property type="match status" value="1"/>
</dbReference>
<keyword evidence="6 8" id="KW-1133">Transmembrane helix</keyword>
<dbReference type="EMBL" id="JAMQJZ010000012">
    <property type="protein sequence ID" value="MDC3421615.1"/>
    <property type="molecule type" value="Genomic_DNA"/>
</dbReference>
<feature type="transmembrane region" description="Helical" evidence="8">
    <location>
        <begin position="116"/>
        <end position="133"/>
    </location>
</feature>
<dbReference type="Proteomes" id="UP001145072">
    <property type="component" value="Unassembled WGS sequence"/>
</dbReference>
<evidence type="ECO:0000313" key="10">
    <source>
        <dbReference type="Proteomes" id="UP001145072"/>
    </source>
</evidence>
<feature type="transmembrane region" description="Helical" evidence="8">
    <location>
        <begin position="327"/>
        <end position="352"/>
    </location>
</feature>
<feature type="transmembrane region" description="Helical" evidence="8">
    <location>
        <begin position="7"/>
        <end position="26"/>
    </location>
</feature>
<keyword evidence="10" id="KW-1185">Reference proteome</keyword>
<evidence type="ECO:0000313" key="9">
    <source>
        <dbReference type="EMBL" id="MDC3421615.1"/>
    </source>
</evidence>
<keyword evidence="7 8" id="KW-0472">Membrane</keyword>
<keyword evidence="5 8" id="KW-0812">Transmembrane</keyword>
<feature type="transmembrane region" description="Helical" evidence="8">
    <location>
        <begin position="38"/>
        <end position="60"/>
    </location>
</feature>
<accession>A0A9X4AKN7</accession>
<gene>
    <name evidence="9" type="ORF">NC661_14675</name>
</gene>
<evidence type="ECO:0000256" key="7">
    <source>
        <dbReference type="ARBA" id="ARBA00023136"/>
    </source>
</evidence>
<dbReference type="AlphaFoldDB" id="A0A9X4AKN7"/>
<dbReference type="RefSeq" id="WP_259870856.1">
    <property type="nucleotide sequence ID" value="NZ_JAMQJZ010000012.1"/>
</dbReference>
<evidence type="ECO:0000256" key="3">
    <source>
        <dbReference type="ARBA" id="ARBA00022448"/>
    </source>
</evidence>
<dbReference type="InterPro" id="IPR004761">
    <property type="entry name" value="Spore_GerAB"/>
</dbReference>
<proteinExistence type="inferred from homology"/>
<dbReference type="PANTHER" id="PTHR34975:SF2">
    <property type="entry name" value="SPORE GERMINATION PROTEIN A2"/>
    <property type="match status" value="1"/>
</dbReference>
<dbReference type="GO" id="GO:0016020">
    <property type="term" value="C:membrane"/>
    <property type="evidence" value="ECO:0007669"/>
    <property type="project" value="UniProtKB-SubCell"/>
</dbReference>
<feature type="transmembrane region" description="Helical" evidence="8">
    <location>
        <begin position="184"/>
        <end position="204"/>
    </location>
</feature>
<evidence type="ECO:0000256" key="2">
    <source>
        <dbReference type="ARBA" id="ARBA00007998"/>
    </source>
</evidence>
<dbReference type="GO" id="GO:0009847">
    <property type="term" value="P:spore germination"/>
    <property type="evidence" value="ECO:0007669"/>
    <property type="project" value="InterPro"/>
</dbReference>
<feature type="transmembrane region" description="Helical" evidence="8">
    <location>
        <begin position="80"/>
        <end position="104"/>
    </location>
</feature>
<evidence type="ECO:0000256" key="4">
    <source>
        <dbReference type="ARBA" id="ARBA00022544"/>
    </source>
</evidence>
<organism evidence="9 10">
    <name type="scientific">Aquibacillus koreensis</name>
    <dbReference type="NCBI Taxonomy" id="279446"/>
    <lineage>
        <taxon>Bacteria</taxon>
        <taxon>Bacillati</taxon>
        <taxon>Bacillota</taxon>
        <taxon>Bacilli</taxon>
        <taxon>Bacillales</taxon>
        <taxon>Bacillaceae</taxon>
        <taxon>Aquibacillus</taxon>
    </lineage>
</organism>
<feature type="transmembrane region" description="Helical" evidence="8">
    <location>
        <begin position="145"/>
        <end position="164"/>
    </location>
</feature>
<keyword evidence="4" id="KW-0309">Germination</keyword>
<keyword evidence="3" id="KW-0813">Transport</keyword>
<reference evidence="9" key="1">
    <citation type="submission" date="2022-06" db="EMBL/GenBank/DDBJ databases">
        <title>Aquibacillus sp. a new bacterium isolated from soil saline samples.</title>
        <authorList>
            <person name="Galisteo C."/>
            <person name="De La Haba R."/>
            <person name="Sanchez-Porro C."/>
            <person name="Ventosa A."/>
        </authorList>
    </citation>
    <scope>NUCLEOTIDE SEQUENCE</scope>
    <source>
        <strain evidence="9">JCM 12387</strain>
    </source>
</reference>
<protein>
    <submittedName>
        <fullName evidence="9">Spore germination protein</fullName>
    </submittedName>
</protein>
<comment type="subcellular location">
    <subcellularLocation>
        <location evidence="1">Membrane</location>
        <topology evidence="1">Multi-pass membrane protein</topology>
    </subcellularLocation>
</comment>
<evidence type="ECO:0000256" key="5">
    <source>
        <dbReference type="ARBA" id="ARBA00022692"/>
    </source>
</evidence>
<comment type="caution">
    <text evidence="9">The sequence shown here is derived from an EMBL/GenBank/DDBJ whole genome shotgun (WGS) entry which is preliminary data.</text>
</comment>
<comment type="similarity">
    <text evidence="2">Belongs to the amino acid-polyamine-organocation (APC) superfamily. Spore germination protein (SGP) (TC 2.A.3.9) family.</text>
</comment>
<feature type="transmembrane region" description="Helical" evidence="8">
    <location>
        <begin position="216"/>
        <end position="239"/>
    </location>
</feature>
<feature type="transmembrane region" description="Helical" evidence="8">
    <location>
        <begin position="267"/>
        <end position="290"/>
    </location>
</feature>
<evidence type="ECO:0000256" key="6">
    <source>
        <dbReference type="ARBA" id="ARBA00022989"/>
    </source>
</evidence>
<sequence>MKEKIHPFHLGIILYMNQVGIGLFTMPRLVAETYGTNGWIALLGHYFIAAINILLIYLVFKWSKGQSIFESLEKVIPKFLLFPIYLFLIAQWSFLGVILARYYVQILQINNFQTTNAYPFIIIILILTFLLVMKGIYNISKVTTLLFFFVIWIVFLGFWLIPVWDAINFTTFIFKGSSENLIEGSINLYSSFLGYELILLFLPYLDTKRKNFTGVFFGHSLTLLIYIYTCIMCFGFYSFGQLLETLYPTLVLFEFIEFNFIERIDALVFPFFLSNIIVTTTIYFWSALEVSSRVLPMIKTKWLLIFLMVVATLATLKVDIIRAIEAWIYKLTILEISVAFGLPLLVLLVLFVGKIKNKKGTI</sequence>